<name>A0ABX0UP45_9BACT</name>
<evidence type="ECO:0000256" key="2">
    <source>
        <dbReference type="ARBA" id="ARBA00022487"/>
    </source>
</evidence>
<keyword evidence="9" id="KW-1185">Reference proteome</keyword>
<organism evidence="8 9">
    <name type="scientific">Dyadobacter arcticus</name>
    <dbReference type="NCBI Taxonomy" id="1078754"/>
    <lineage>
        <taxon>Bacteria</taxon>
        <taxon>Pseudomonadati</taxon>
        <taxon>Bacteroidota</taxon>
        <taxon>Cytophagia</taxon>
        <taxon>Cytophagales</taxon>
        <taxon>Spirosomataceae</taxon>
        <taxon>Dyadobacter</taxon>
    </lineage>
</organism>
<comment type="similarity">
    <text evidence="1">Belongs to the tannase family.</text>
</comment>
<dbReference type="Pfam" id="PF07519">
    <property type="entry name" value="Tannase"/>
    <property type="match status" value="1"/>
</dbReference>
<dbReference type="EC" id="3.1.1.73" evidence="8"/>
<evidence type="ECO:0000256" key="7">
    <source>
        <dbReference type="ARBA" id="ARBA00023157"/>
    </source>
</evidence>
<evidence type="ECO:0000256" key="3">
    <source>
        <dbReference type="ARBA" id="ARBA00022723"/>
    </source>
</evidence>
<evidence type="ECO:0000256" key="6">
    <source>
        <dbReference type="ARBA" id="ARBA00022837"/>
    </source>
</evidence>
<keyword evidence="7" id="KW-1015">Disulfide bond</keyword>
<dbReference type="InterPro" id="IPR029058">
    <property type="entry name" value="AB_hydrolase_fold"/>
</dbReference>
<dbReference type="SUPFAM" id="SSF53474">
    <property type="entry name" value="alpha/beta-Hydrolases"/>
    <property type="match status" value="1"/>
</dbReference>
<evidence type="ECO:0000256" key="1">
    <source>
        <dbReference type="ARBA" id="ARBA00006249"/>
    </source>
</evidence>
<dbReference type="Proteomes" id="UP001179181">
    <property type="component" value="Unassembled WGS sequence"/>
</dbReference>
<protein>
    <submittedName>
        <fullName evidence="8">Feruloyl esterase</fullName>
        <ecNumber evidence="8">3.1.1.73</ecNumber>
    </submittedName>
</protein>
<dbReference type="GO" id="GO:0030600">
    <property type="term" value="F:feruloyl esterase activity"/>
    <property type="evidence" value="ECO:0007669"/>
    <property type="project" value="UniProtKB-EC"/>
</dbReference>
<keyword evidence="4" id="KW-0732">Signal</keyword>
<dbReference type="PANTHER" id="PTHR33938:SF15">
    <property type="entry name" value="FERULOYL ESTERASE B-RELATED"/>
    <property type="match status" value="1"/>
</dbReference>
<keyword evidence="5 8" id="KW-0378">Hydrolase</keyword>
<keyword evidence="2" id="KW-0719">Serine esterase</keyword>
<evidence type="ECO:0000313" key="9">
    <source>
        <dbReference type="Proteomes" id="UP001179181"/>
    </source>
</evidence>
<keyword evidence="6" id="KW-0106">Calcium</keyword>
<dbReference type="InterPro" id="IPR011118">
    <property type="entry name" value="Tannase/feruloyl_esterase"/>
</dbReference>
<gene>
    <name evidence="8" type="ORF">FHS68_003899</name>
</gene>
<dbReference type="EMBL" id="JAASQJ010000004">
    <property type="protein sequence ID" value="NIJ54712.1"/>
    <property type="molecule type" value="Genomic_DNA"/>
</dbReference>
<keyword evidence="3" id="KW-0479">Metal-binding</keyword>
<evidence type="ECO:0000256" key="5">
    <source>
        <dbReference type="ARBA" id="ARBA00022801"/>
    </source>
</evidence>
<accession>A0ABX0UP45</accession>
<evidence type="ECO:0000313" key="8">
    <source>
        <dbReference type="EMBL" id="NIJ54712.1"/>
    </source>
</evidence>
<dbReference type="RefSeq" id="WP_167273487.1">
    <property type="nucleotide sequence ID" value="NZ_JAASQJ010000004.1"/>
</dbReference>
<reference evidence="8 9" key="1">
    <citation type="submission" date="2020-03" db="EMBL/GenBank/DDBJ databases">
        <title>Genomic Encyclopedia of Type Strains, Phase IV (KMG-IV): sequencing the most valuable type-strain genomes for metagenomic binning, comparative biology and taxonomic classification.</title>
        <authorList>
            <person name="Goeker M."/>
        </authorList>
    </citation>
    <scope>NUCLEOTIDE SEQUENCE [LARGE SCALE GENOMIC DNA]</scope>
    <source>
        <strain evidence="8 9">DSM 102865</strain>
    </source>
</reference>
<dbReference type="PANTHER" id="PTHR33938">
    <property type="entry name" value="FERULOYL ESTERASE B-RELATED"/>
    <property type="match status" value="1"/>
</dbReference>
<sequence length="570" mass="63258">MYPNPVCDLINLNFKCDLPNITFTDLRGRDIPLQTSEPSTGRLVILASHRDLSSGIQWGKSQFFLLYERNAHRLLNNSPMRKFHISFALLLFACLASAQNVKPCKPCEELKNLQLPDVTILVAEANAGDTIRNPNAPWIPTVVIQKPFCRILGRISKEINFEILLPNESNTRFLMSGGGGFVGSIQNEFRGKIDEGFVTAGTDTGHEGGSDAKWAYNNMERQLNFGRLAIHRTAVVSKAIMQNFYCAAPSKSYFVGCSRGGGQAMMEAQYYPEDFDGIVAGAPAFGWPATAAKFLQHSQYNYPDSNELRPVISKDNLKLLQKEVLKQCDQLDGSADGILNNPGKCKFDFSKLPVCANEKPGSACFTKRQLAAIKLIYSPLIVNGKQIYPGFPFGGEAEEASWDPWITGSSSFSQKQPSLHHMFSTNIFKYLIFNDSTFDYSKYNFKNFTAETAYASSYLDATSTDYSEFRKRNGKIIFFHGWNDAALSANATIGHYNEILKSDKDAQSYSRLFLLPGVLHCGGGPGCDNVDWVSVIIDWVEKSKAPDEIVASKDVGGKITTKNILAYPKE</sequence>
<proteinExistence type="inferred from homology"/>
<dbReference type="Gene3D" id="3.40.50.1820">
    <property type="entry name" value="alpha/beta hydrolase"/>
    <property type="match status" value="1"/>
</dbReference>
<comment type="caution">
    <text evidence="8">The sequence shown here is derived from an EMBL/GenBank/DDBJ whole genome shotgun (WGS) entry which is preliminary data.</text>
</comment>
<evidence type="ECO:0000256" key="4">
    <source>
        <dbReference type="ARBA" id="ARBA00022729"/>
    </source>
</evidence>